<keyword evidence="2" id="KW-1185">Reference proteome</keyword>
<evidence type="ECO:0000313" key="1">
    <source>
        <dbReference type="EMBL" id="TFD66626.1"/>
    </source>
</evidence>
<evidence type="ECO:0008006" key="3">
    <source>
        <dbReference type="Google" id="ProtNLM"/>
    </source>
</evidence>
<organism evidence="1 2">
    <name type="scientific">Cryobacterium gelidum</name>
    <dbReference type="NCBI Taxonomy" id="1259164"/>
    <lineage>
        <taxon>Bacteria</taxon>
        <taxon>Bacillati</taxon>
        <taxon>Actinomycetota</taxon>
        <taxon>Actinomycetes</taxon>
        <taxon>Micrococcales</taxon>
        <taxon>Microbacteriaceae</taxon>
        <taxon>Cryobacterium</taxon>
    </lineage>
</organism>
<dbReference type="AlphaFoldDB" id="A0A4R9AP13"/>
<accession>A0A4R9AP13</accession>
<dbReference type="RefSeq" id="WP_134553280.1">
    <property type="nucleotide sequence ID" value="NZ_SOHL01000030.1"/>
</dbReference>
<dbReference type="Proteomes" id="UP000297983">
    <property type="component" value="Unassembled WGS sequence"/>
</dbReference>
<comment type="caution">
    <text evidence="1">The sequence shown here is derived from an EMBL/GenBank/DDBJ whole genome shotgun (WGS) entry which is preliminary data.</text>
</comment>
<evidence type="ECO:0000313" key="2">
    <source>
        <dbReference type="Proteomes" id="UP000297983"/>
    </source>
</evidence>
<dbReference type="EMBL" id="SOHL01000030">
    <property type="protein sequence ID" value="TFD66626.1"/>
    <property type="molecule type" value="Genomic_DNA"/>
</dbReference>
<sequence>MKQRDMFLQADAALRSVIDRITPAQLGLPAPAAWSRTENPTLRDILASHAEDEAWLPAVLAGRTIDEVGDTYQGELLGDDPIGNYDRINEATTMVVMADLDPDKVVHLSYGDYPLAEVLQHTALYRAFQAWSIARHIGLDYSLPDELVENLWEQIAPDIELWRGFGVFPPEVPVPEGANREVQLLGKAGYWREQSA</sequence>
<name>A0A4R9AP13_9MICO</name>
<proteinExistence type="predicted"/>
<gene>
    <name evidence="1" type="ORF">E3T50_15620</name>
</gene>
<protein>
    <recommendedName>
        <fullName evidence="3">TIGR03086 family protein</fullName>
    </recommendedName>
</protein>
<reference evidence="1 2" key="1">
    <citation type="submission" date="2019-03" db="EMBL/GenBank/DDBJ databases">
        <title>Genomics of glacier-inhabiting Cryobacterium strains.</title>
        <authorList>
            <person name="Liu Q."/>
            <person name="Xin Y.-H."/>
        </authorList>
    </citation>
    <scope>NUCLEOTIDE SEQUENCE [LARGE SCALE GENOMIC DNA]</scope>
    <source>
        <strain evidence="1 2">Hz16</strain>
    </source>
</reference>